<protein>
    <submittedName>
        <fullName evidence="1">Uncharacterized protein</fullName>
    </submittedName>
</protein>
<accession>A0A6J5M8E5</accession>
<sequence length="111" mass="13251">MASLDAFFEQDEDDPMVNSVQTLSEKIRQRRIQMLVHSYLYYEMDENVVDDHKWQQWADELVELQKQKMDIGFYDDAFRDWTGASGAFLPFDEWVKVRAEKLLQLKQINAI</sequence>
<dbReference type="Pfam" id="PF22745">
    <property type="entry name" value="Nlig-Ia"/>
    <property type="match status" value="1"/>
</dbReference>
<evidence type="ECO:0000313" key="1">
    <source>
        <dbReference type="EMBL" id="CAB4143285.1"/>
    </source>
</evidence>
<name>A0A6J5M8E5_9CAUD</name>
<dbReference type="Gene3D" id="1.10.287.610">
    <property type="entry name" value="Helix hairpin bin"/>
    <property type="match status" value="1"/>
</dbReference>
<gene>
    <name evidence="1" type="ORF">UFOVP447_110</name>
</gene>
<dbReference type="SUPFAM" id="SSF56091">
    <property type="entry name" value="DNA ligase/mRNA capping enzyme, catalytic domain"/>
    <property type="match status" value="1"/>
</dbReference>
<organism evidence="1">
    <name type="scientific">uncultured Caudovirales phage</name>
    <dbReference type="NCBI Taxonomy" id="2100421"/>
    <lineage>
        <taxon>Viruses</taxon>
        <taxon>Duplodnaviria</taxon>
        <taxon>Heunggongvirae</taxon>
        <taxon>Uroviricota</taxon>
        <taxon>Caudoviricetes</taxon>
        <taxon>Peduoviridae</taxon>
        <taxon>Maltschvirus</taxon>
        <taxon>Maltschvirus maltsch</taxon>
    </lineage>
</organism>
<reference evidence="1" key="1">
    <citation type="submission" date="2020-04" db="EMBL/GenBank/DDBJ databases">
        <authorList>
            <person name="Chiriac C."/>
            <person name="Salcher M."/>
            <person name="Ghai R."/>
            <person name="Kavagutti S V."/>
        </authorList>
    </citation>
    <scope>NUCLEOTIDE SEQUENCE</scope>
</reference>
<proteinExistence type="predicted"/>
<dbReference type="EMBL" id="LR796423">
    <property type="protein sequence ID" value="CAB4143285.1"/>
    <property type="molecule type" value="Genomic_DNA"/>
</dbReference>